<dbReference type="Proteomes" id="UP000712713">
    <property type="component" value="Unassembled WGS sequence"/>
</dbReference>
<dbReference type="GO" id="GO:0005886">
    <property type="term" value="C:plasma membrane"/>
    <property type="evidence" value="ECO:0007669"/>
    <property type="project" value="UniProtKB-SubCell"/>
</dbReference>
<comment type="similarity">
    <text evidence="7 10">Belongs to the fluoride channel Fluc/FEX (TC 1.A.43) family.</text>
</comment>
<gene>
    <name evidence="10" type="primary">fluC</name>
    <name evidence="10" type="synonym">crcB</name>
    <name evidence="11" type="ORF">K8V15_01425</name>
</gene>
<reference evidence="11" key="1">
    <citation type="journal article" date="2021" name="PeerJ">
        <title>Extensive microbial diversity within the chicken gut microbiome revealed by metagenomics and culture.</title>
        <authorList>
            <person name="Gilroy R."/>
            <person name="Ravi A."/>
            <person name="Getino M."/>
            <person name="Pursley I."/>
            <person name="Horton D.L."/>
            <person name="Alikhan N.F."/>
            <person name="Baker D."/>
            <person name="Gharbi K."/>
            <person name="Hall N."/>
            <person name="Watson M."/>
            <person name="Adriaenssens E.M."/>
            <person name="Foster-Nyarko E."/>
            <person name="Jarju S."/>
            <person name="Secka A."/>
            <person name="Antonio M."/>
            <person name="Oren A."/>
            <person name="Chaudhuri R.R."/>
            <person name="La Ragione R."/>
            <person name="Hildebrand F."/>
            <person name="Pallen M.J."/>
        </authorList>
    </citation>
    <scope>NUCLEOTIDE SEQUENCE</scope>
    <source>
        <strain evidence="11">ChiGjej3B3-7470</strain>
    </source>
</reference>
<reference evidence="11" key="2">
    <citation type="submission" date="2021-09" db="EMBL/GenBank/DDBJ databases">
        <authorList>
            <person name="Gilroy R."/>
        </authorList>
    </citation>
    <scope>NUCLEOTIDE SEQUENCE</scope>
    <source>
        <strain evidence="11">ChiGjej3B3-7470</strain>
    </source>
</reference>
<accession>A0A921EMF1</accession>
<organism evidence="11 12">
    <name type="scientific">Tessaracoccus flavescens</name>
    <dbReference type="NCBI Taxonomy" id="399497"/>
    <lineage>
        <taxon>Bacteria</taxon>
        <taxon>Bacillati</taxon>
        <taxon>Actinomycetota</taxon>
        <taxon>Actinomycetes</taxon>
        <taxon>Propionibacteriales</taxon>
        <taxon>Propionibacteriaceae</taxon>
        <taxon>Tessaracoccus</taxon>
    </lineage>
</organism>
<keyword evidence="3 10" id="KW-0812">Transmembrane</keyword>
<keyword evidence="6 10" id="KW-0407">Ion channel</keyword>
<keyword evidence="4 10" id="KW-1133">Transmembrane helix</keyword>
<dbReference type="GO" id="GO:0046872">
    <property type="term" value="F:metal ion binding"/>
    <property type="evidence" value="ECO:0007669"/>
    <property type="project" value="UniProtKB-KW"/>
</dbReference>
<feature type="transmembrane region" description="Helical" evidence="10">
    <location>
        <begin position="27"/>
        <end position="48"/>
    </location>
</feature>
<name>A0A921EMF1_9ACTN</name>
<evidence type="ECO:0000256" key="7">
    <source>
        <dbReference type="ARBA" id="ARBA00035120"/>
    </source>
</evidence>
<dbReference type="GO" id="GO:0140114">
    <property type="term" value="P:cellular detoxification of fluoride"/>
    <property type="evidence" value="ECO:0007669"/>
    <property type="project" value="UniProtKB-UniRule"/>
</dbReference>
<evidence type="ECO:0000313" key="11">
    <source>
        <dbReference type="EMBL" id="HJE50637.1"/>
    </source>
</evidence>
<feature type="transmembrane region" description="Helical" evidence="10">
    <location>
        <begin position="90"/>
        <end position="109"/>
    </location>
</feature>
<keyword evidence="10" id="KW-0479">Metal-binding</keyword>
<evidence type="ECO:0000256" key="10">
    <source>
        <dbReference type="HAMAP-Rule" id="MF_00454"/>
    </source>
</evidence>
<comment type="caution">
    <text evidence="11">The sequence shown here is derived from an EMBL/GenBank/DDBJ whole genome shotgun (WGS) entry which is preliminary data.</text>
</comment>
<dbReference type="AlphaFoldDB" id="A0A921EMF1"/>
<feature type="binding site" evidence="10">
    <location>
        <position position="65"/>
    </location>
    <ligand>
        <name>Na(+)</name>
        <dbReference type="ChEBI" id="CHEBI:29101"/>
        <note>structural</note>
    </ligand>
</feature>
<evidence type="ECO:0000256" key="4">
    <source>
        <dbReference type="ARBA" id="ARBA00022989"/>
    </source>
</evidence>
<comment type="activity regulation">
    <text evidence="10">Na(+) is not transported, but it plays an essential structural role and its presence is essential for fluoride channel function.</text>
</comment>
<protein>
    <recommendedName>
        <fullName evidence="10">Fluoride-specific ion channel FluC</fullName>
    </recommendedName>
</protein>
<feature type="transmembrane region" description="Helical" evidence="10">
    <location>
        <begin position="55"/>
        <end position="78"/>
    </location>
</feature>
<comment type="subcellular location">
    <subcellularLocation>
        <location evidence="1 10">Cell membrane</location>
        <topology evidence="1 10">Multi-pass membrane protein</topology>
    </subcellularLocation>
</comment>
<evidence type="ECO:0000256" key="2">
    <source>
        <dbReference type="ARBA" id="ARBA00022475"/>
    </source>
</evidence>
<dbReference type="InterPro" id="IPR003691">
    <property type="entry name" value="FluC"/>
</dbReference>
<comment type="function">
    <text evidence="9 10">Fluoride-specific ion channel. Important for reducing fluoride concentration in the cell, thus reducing its toxicity.</text>
</comment>
<sequence>MLWLVAVAGGLGAVARAGVDRVVASRWPGWVATLGVNVVGSFLLGVASSHLSGEALAVVGAGFCGGFTTFSSACWQAARELGRRRWGFAVGYTLVTVAACLAAVAVGSAI</sequence>
<proteinExistence type="inferred from homology"/>
<comment type="catalytic activity">
    <reaction evidence="8">
        <text>fluoride(in) = fluoride(out)</text>
        <dbReference type="Rhea" id="RHEA:76159"/>
        <dbReference type="ChEBI" id="CHEBI:17051"/>
    </reaction>
    <physiologicalReaction direction="left-to-right" evidence="8">
        <dbReference type="Rhea" id="RHEA:76160"/>
    </physiologicalReaction>
</comment>
<evidence type="ECO:0000256" key="1">
    <source>
        <dbReference type="ARBA" id="ARBA00004651"/>
    </source>
</evidence>
<dbReference type="Pfam" id="PF02537">
    <property type="entry name" value="CRCB"/>
    <property type="match status" value="1"/>
</dbReference>
<keyword evidence="2 10" id="KW-1003">Cell membrane</keyword>
<feature type="binding site" evidence="10">
    <location>
        <position position="68"/>
    </location>
    <ligand>
        <name>Na(+)</name>
        <dbReference type="ChEBI" id="CHEBI:29101"/>
        <note>structural</note>
    </ligand>
</feature>
<keyword evidence="5 10" id="KW-0472">Membrane</keyword>
<evidence type="ECO:0000313" key="12">
    <source>
        <dbReference type="Proteomes" id="UP000712713"/>
    </source>
</evidence>
<dbReference type="GO" id="GO:0062054">
    <property type="term" value="F:fluoride channel activity"/>
    <property type="evidence" value="ECO:0007669"/>
    <property type="project" value="UniProtKB-UniRule"/>
</dbReference>
<evidence type="ECO:0000256" key="9">
    <source>
        <dbReference type="ARBA" id="ARBA00049940"/>
    </source>
</evidence>
<evidence type="ECO:0000256" key="5">
    <source>
        <dbReference type="ARBA" id="ARBA00023136"/>
    </source>
</evidence>
<keyword evidence="10" id="KW-0813">Transport</keyword>
<keyword evidence="10" id="KW-0406">Ion transport</keyword>
<keyword evidence="10" id="KW-0915">Sodium</keyword>
<dbReference type="EMBL" id="DYZF01000035">
    <property type="protein sequence ID" value="HJE50637.1"/>
    <property type="molecule type" value="Genomic_DNA"/>
</dbReference>
<dbReference type="HAMAP" id="MF_00454">
    <property type="entry name" value="FluC"/>
    <property type="match status" value="1"/>
</dbReference>
<evidence type="ECO:0000256" key="8">
    <source>
        <dbReference type="ARBA" id="ARBA00035585"/>
    </source>
</evidence>
<evidence type="ECO:0000256" key="6">
    <source>
        <dbReference type="ARBA" id="ARBA00023303"/>
    </source>
</evidence>
<evidence type="ECO:0000256" key="3">
    <source>
        <dbReference type="ARBA" id="ARBA00022692"/>
    </source>
</evidence>